<feature type="region of interest" description="Disordered" evidence="1">
    <location>
        <begin position="739"/>
        <end position="879"/>
    </location>
</feature>
<feature type="compositionally biased region" description="Pro residues" evidence="1">
    <location>
        <begin position="842"/>
        <end position="863"/>
    </location>
</feature>
<feature type="compositionally biased region" description="Low complexity" evidence="1">
    <location>
        <begin position="463"/>
        <end position="499"/>
    </location>
</feature>
<reference evidence="2" key="1">
    <citation type="submission" date="2020-05" db="EMBL/GenBank/DDBJ databases">
        <title>Phylogenomic resolution of chytrid fungi.</title>
        <authorList>
            <person name="Stajich J.E."/>
            <person name="Amses K."/>
            <person name="Simmons R."/>
            <person name="Seto K."/>
            <person name="Myers J."/>
            <person name="Bonds A."/>
            <person name="Quandt C.A."/>
            <person name="Barry K."/>
            <person name="Liu P."/>
            <person name="Grigoriev I."/>
            <person name="Longcore J.E."/>
            <person name="James T.Y."/>
        </authorList>
    </citation>
    <scope>NUCLEOTIDE SEQUENCE</scope>
    <source>
        <strain evidence="2">JEL0318</strain>
    </source>
</reference>
<evidence type="ECO:0000313" key="3">
    <source>
        <dbReference type="Proteomes" id="UP001212841"/>
    </source>
</evidence>
<feature type="region of interest" description="Disordered" evidence="1">
    <location>
        <begin position="939"/>
        <end position="1046"/>
    </location>
</feature>
<feature type="compositionally biased region" description="Low complexity" evidence="1">
    <location>
        <begin position="223"/>
        <end position="235"/>
    </location>
</feature>
<evidence type="ECO:0000313" key="2">
    <source>
        <dbReference type="EMBL" id="KAJ3048439.1"/>
    </source>
</evidence>
<feature type="compositionally biased region" description="Polar residues" evidence="1">
    <location>
        <begin position="864"/>
        <end position="879"/>
    </location>
</feature>
<feature type="compositionally biased region" description="Polar residues" evidence="1">
    <location>
        <begin position="13"/>
        <end position="24"/>
    </location>
</feature>
<feature type="compositionally biased region" description="Polar residues" evidence="1">
    <location>
        <begin position="787"/>
        <end position="797"/>
    </location>
</feature>
<feature type="compositionally biased region" description="Polar residues" evidence="1">
    <location>
        <begin position="970"/>
        <end position="985"/>
    </location>
</feature>
<comment type="caution">
    <text evidence="2">The sequence shown here is derived from an EMBL/GenBank/DDBJ whole genome shotgun (WGS) entry which is preliminary data.</text>
</comment>
<feature type="region of interest" description="Disordered" evidence="1">
    <location>
        <begin position="1"/>
        <end position="24"/>
    </location>
</feature>
<organism evidence="2 3">
    <name type="scientific">Rhizophlyctis rosea</name>
    <dbReference type="NCBI Taxonomy" id="64517"/>
    <lineage>
        <taxon>Eukaryota</taxon>
        <taxon>Fungi</taxon>
        <taxon>Fungi incertae sedis</taxon>
        <taxon>Chytridiomycota</taxon>
        <taxon>Chytridiomycota incertae sedis</taxon>
        <taxon>Chytridiomycetes</taxon>
        <taxon>Rhizophlyctidales</taxon>
        <taxon>Rhizophlyctidaceae</taxon>
        <taxon>Rhizophlyctis</taxon>
    </lineage>
</organism>
<feature type="region of interest" description="Disordered" evidence="1">
    <location>
        <begin position="586"/>
        <end position="605"/>
    </location>
</feature>
<dbReference type="EMBL" id="JADGJD010000791">
    <property type="protein sequence ID" value="KAJ3048439.1"/>
    <property type="molecule type" value="Genomic_DNA"/>
</dbReference>
<gene>
    <name evidence="2" type="ORF">HK097_010535</name>
</gene>
<feature type="compositionally biased region" description="Pro residues" evidence="1">
    <location>
        <begin position="142"/>
        <end position="153"/>
    </location>
</feature>
<keyword evidence="3" id="KW-1185">Reference proteome</keyword>
<feature type="compositionally biased region" description="Low complexity" evidence="1">
    <location>
        <begin position="108"/>
        <end position="141"/>
    </location>
</feature>
<feature type="region of interest" description="Disordered" evidence="1">
    <location>
        <begin position="219"/>
        <end position="238"/>
    </location>
</feature>
<feature type="compositionally biased region" description="Low complexity" evidence="1">
    <location>
        <begin position="817"/>
        <end position="841"/>
    </location>
</feature>
<feature type="region of interest" description="Disordered" evidence="1">
    <location>
        <begin position="412"/>
        <end position="499"/>
    </location>
</feature>
<feature type="region of interest" description="Disordered" evidence="1">
    <location>
        <begin position="39"/>
        <end position="155"/>
    </location>
</feature>
<feature type="compositionally biased region" description="Low complexity" evidence="1">
    <location>
        <begin position="80"/>
        <end position="89"/>
    </location>
</feature>
<feature type="compositionally biased region" description="Polar residues" evidence="1">
    <location>
        <begin position="444"/>
        <end position="460"/>
    </location>
</feature>
<name>A0AAD5S8Y7_9FUNG</name>
<feature type="region of interest" description="Disordered" evidence="1">
    <location>
        <begin position="660"/>
        <end position="725"/>
    </location>
</feature>
<feature type="compositionally biased region" description="Low complexity" evidence="1">
    <location>
        <begin position="586"/>
        <end position="603"/>
    </location>
</feature>
<feature type="region of interest" description="Disordered" evidence="1">
    <location>
        <begin position="348"/>
        <end position="400"/>
    </location>
</feature>
<dbReference type="Proteomes" id="UP001212841">
    <property type="component" value="Unassembled WGS sequence"/>
</dbReference>
<sequence>MPSLTISPPCLAPSQQHYHSQNTMGLEVGQQTALGSFGQVRRLEKIPLRNFPLRSEADRPEDTGGKVNPKRKAASPNRAPQSPSPVTQQSPPPLRPRPKFTISDSESEVSSSWGSYQNSPASSAQFPSPASQSKYAARPSSPLRPSPSPPPPVRRIASAVALPRDQPVLTMATAEDRKVVAEWIHVHASTAACGEGCHVTKDVKVEGPAGITETKVPVKNDASSDASGVSSAPAAEKTVTPARSDIAVAPALGHTRSASAAVPDANVPMSVRARRRASTSWVPTGTNALDLISTVAKAGKFAALIQGGKIEVGDQGKGKEVLKSAVKPADAKPAGAELSIASHISEPALQPLKHPPGKVSHTNIGAVPPPPLPHASLHPNTRIGHTVPHFAPYPNPREMKRTYSNGLIRQSSAQSLAPSQRMAPSADTNQQPPRPLQHQRSHSTHLPVTHQPQLQQNTRPGYQPQLPSLPSALQQQQQATSNNGHPSQQHPNQSQHEQIYRQQLLQQHQRAMLLHQQRQQQMLMQQQQQNGNLTAQQQQQQQQQQQLYLLQQQQQQQWQMQLQQQRQQQLQYQQQQLRMQQKQQLQHAQNQQQQSRQQYNQEVQRQHQTRALEQYGIAERARIVGGAAGQVVVEQPRQNVGNAPARIGGAVVAAGGLPTPLETPSEEEVKGQVMGRNGEVPSGADKVMVGGLLTPAAEEGEERDQQSELRSVLRNGGAGRRSSATAKQVIVPRVYKSALSERLSKSQSPKGDLANIPDTNKPSAAPAAETEKSRPRNTDPSPVESAVNVQVTTSESLASAPPPTTVAPLARNPSPSPMVLPSVVSTTNAPTTPTPSTLTSPSLPPSPLSPSMPSPADPTPPNLTPQSPAPASQPTRTQQKLLLQRMQVLSSDPYSILHPSKQLMLDDAKTKAEAGLACLRAWGADPVADSLRRCRGRLAEQGGGDAGKSASGLRRAELRTAMGKQAAPAVSQTLSRPAINTSAPRPSNPPAQKEATHPPFAPPAPAASGSVKARSASPVRNRPSPATNNAGKRRSIFGWNLFGTSE</sequence>
<proteinExistence type="predicted"/>
<protein>
    <submittedName>
        <fullName evidence="2">Uncharacterized protein</fullName>
    </submittedName>
</protein>
<feature type="compositionally biased region" description="Basic and acidic residues" evidence="1">
    <location>
        <begin position="55"/>
        <end position="64"/>
    </location>
</feature>
<accession>A0AAD5S8Y7</accession>
<dbReference type="AlphaFoldDB" id="A0AAD5S8Y7"/>
<evidence type="ECO:0000256" key="1">
    <source>
        <dbReference type="SAM" id="MobiDB-lite"/>
    </source>
</evidence>